<dbReference type="InterPro" id="IPR039518">
    <property type="entry name" value="WhiA_LAGLIDADG_dom"/>
</dbReference>
<dbReference type="NCBIfam" id="TIGR00647">
    <property type="entry name" value="DNA_bind_WhiA"/>
    <property type="match status" value="1"/>
</dbReference>
<gene>
    <name evidence="4" type="primary">whiA</name>
    <name evidence="8" type="ORF">SAMN02745191_0566</name>
</gene>
<dbReference type="HAMAP" id="MF_01420">
    <property type="entry name" value="HTH_type_WhiA"/>
    <property type="match status" value="1"/>
</dbReference>
<dbReference type="InterPro" id="IPR023054">
    <property type="entry name" value="Sporulation_regulator_WhiA_C"/>
</dbReference>
<evidence type="ECO:0000256" key="4">
    <source>
        <dbReference type="HAMAP-Rule" id="MF_01420"/>
    </source>
</evidence>
<dbReference type="SUPFAM" id="SSF55608">
    <property type="entry name" value="Homing endonucleases"/>
    <property type="match status" value="1"/>
</dbReference>
<evidence type="ECO:0000256" key="2">
    <source>
        <dbReference type="ARBA" id="ARBA00023125"/>
    </source>
</evidence>
<dbReference type="OrthoDB" id="401278at2"/>
<dbReference type="PANTHER" id="PTHR37307">
    <property type="entry name" value="CELL DIVISION PROTEIN WHIA-RELATED"/>
    <property type="match status" value="1"/>
</dbReference>
<dbReference type="GO" id="GO:0003677">
    <property type="term" value="F:DNA binding"/>
    <property type="evidence" value="ECO:0007669"/>
    <property type="project" value="UniProtKB-UniRule"/>
</dbReference>
<dbReference type="AlphaFoldDB" id="A0A1T4KJM1"/>
<dbReference type="InterPro" id="IPR027434">
    <property type="entry name" value="Homing_endonucl"/>
</dbReference>
<dbReference type="Gene3D" id="3.10.28.10">
    <property type="entry name" value="Homing endonucleases"/>
    <property type="match status" value="1"/>
</dbReference>
<feature type="domain" description="WhiA LAGLIDADG-like" evidence="7">
    <location>
        <begin position="124"/>
        <end position="216"/>
    </location>
</feature>
<dbReference type="Pfam" id="PF10298">
    <property type="entry name" value="WhiA_N"/>
    <property type="match status" value="1"/>
</dbReference>
<keyword evidence="1 4" id="KW-0132">Cell division</keyword>
<evidence type="ECO:0000256" key="1">
    <source>
        <dbReference type="ARBA" id="ARBA00022618"/>
    </source>
</evidence>
<evidence type="ECO:0000259" key="7">
    <source>
        <dbReference type="Pfam" id="PF14527"/>
    </source>
</evidence>
<accession>A0A1T4KJM1</accession>
<reference evidence="9" key="1">
    <citation type="submission" date="2017-02" db="EMBL/GenBank/DDBJ databases">
        <authorList>
            <person name="Varghese N."/>
            <person name="Submissions S."/>
        </authorList>
    </citation>
    <scope>NUCLEOTIDE SEQUENCE [LARGE SCALE GENOMIC DNA]</scope>
    <source>
        <strain evidence="9">ATCC 25662</strain>
    </source>
</reference>
<dbReference type="GO" id="GO:0051301">
    <property type="term" value="P:cell division"/>
    <property type="evidence" value="ECO:0007669"/>
    <property type="project" value="UniProtKB-UniRule"/>
</dbReference>
<comment type="similarity">
    <text evidence="4">Belongs to the WhiA family.</text>
</comment>
<dbReference type="GO" id="GO:0043937">
    <property type="term" value="P:regulation of sporulation"/>
    <property type="evidence" value="ECO:0007669"/>
    <property type="project" value="InterPro"/>
</dbReference>
<organism evidence="8 9">
    <name type="scientific">Anaerorhabdus furcosa</name>
    <dbReference type="NCBI Taxonomy" id="118967"/>
    <lineage>
        <taxon>Bacteria</taxon>
        <taxon>Bacillati</taxon>
        <taxon>Bacillota</taxon>
        <taxon>Erysipelotrichia</taxon>
        <taxon>Erysipelotrichales</taxon>
        <taxon>Erysipelotrichaceae</taxon>
        <taxon>Anaerorhabdus</taxon>
    </lineage>
</organism>
<dbReference type="EMBL" id="FUWY01000001">
    <property type="protein sequence ID" value="SJZ42563.1"/>
    <property type="molecule type" value="Genomic_DNA"/>
</dbReference>
<dbReference type="RefSeq" id="WP_078710996.1">
    <property type="nucleotide sequence ID" value="NZ_FUWY01000001.1"/>
</dbReference>
<dbReference type="InterPro" id="IPR003802">
    <property type="entry name" value="Sporulation_regulator_WhiA"/>
</dbReference>
<feature type="domain" description="Sporulation transcription regulator WhiA N-terminal" evidence="6">
    <location>
        <begin position="18"/>
        <end position="103"/>
    </location>
</feature>
<evidence type="ECO:0000313" key="9">
    <source>
        <dbReference type="Proteomes" id="UP000243297"/>
    </source>
</evidence>
<dbReference type="Proteomes" id="UP000243297">
    <property type="component" value="Unassembled WGS sequence"/>
</dbReference>
<sequence length="317" mass="36253">MSFTTEVKQEIAFNELKDCCKKAELSALIQLCSTLSISNKGLTLLIKTENATTAKRTWKMLKECYGVETDLSVMKKMNLKKNNIYYIRVLNKAKEILEDLGLYSTRGLLSRPLQSIVTKECCARAYLAGAFMAMGSVNAPQRTSYHLEIGTISEEHAEFIIKVMNRFELPAKSILRRNQIVVYIKAADKIADFLRLIGAFESLMKFEDIRIHRDFKNSLTRLDNCEVANEMKSQNAAKKQLDDIQIIEDAGKLDQLDERLLEIVVLRKENPELSLNELSKEYERQKGVVMSKSGMKHRFTKIQELADKIKMQTSVHS</sequence>
<keyword evidence="3 4" id="KW-0131">Cell cycle</keyword>
<evidence type="ECO:0000259" key="5">
    <source>
        <dbReference type="Pfam" id="PF02650"/>
    </source>
</evidence>
<proteinExistence type="inferred from homology"/>
<dbReference type="InterPro" id="IPR018478">
    <property type="entry name" value="Sporu_reg_WhiA_N_dom"/>
</dbReference>
<evidence type="ECO:0000259" key="6">
    <source>
        <dbReference type="Pfam" id="PF10298"/>
    </source>
</evidence>
<dbReference type="Pfam" id="PF02650">
    <property type="entry name" value="HTH_WhiA"/>
    <property type="match status" value="1"/>
</dbReference>
<dbReference type="PANTHER" id="PTHR37307:SF1">
    <property type="entry name" value="CELL DIVISION PROTEIN WHIA-RELATED"/>
    <property type="match status" value="1"/>
</dbReference>
<dbReference type="STRING" id="118967.SAMN02745191_0566"/>
<keyword evidence="9" id="KW-1185">Reference proteome</keyword>
<feature type="domain" description="Sporulation regulator WhiA C-terminal" evidence="5">
    <location>
        <begin position="220"/>
        <end position="306"/>
    </location>
</feature>
<keyword evidence="2 4" id="KW-0238">DNA-binding</keyword>
<dbReference type="Pfam" id="PF14527">
    <property type="entry name" value="LAGLIDADG_WhiA"/>
    <property type="match status" value="1"/>
</dbReference>
<protein>
    <recommendedName>
        <fullName evidence="4">Probable cell division protein WhiA</fullName>
    </recommendedName>
</protein>
<evidence type="ECO:0000256" key="3">
    <source>
        <dbReference type="ARBA" id="ARBA00023306"/>
    </source>
</evidence>
<comment type="function">
    <text evidence="4">Involved in cell division and chromosome segregation.</text>
</comment>
<evidence type="ECO:0000313" key="8">
    <source>
        <dbReference type="EMBL" id="SJZ42563.1"/>
    </source>
</evidence>
<name>A0A1T4KJM1_9FIRM</name>